<feature type="non-terminal residue" evidence="2">
    <location>
        <position position="75"/>
    </location>
</feature>
<dbReference type="Proteomes" id="UP000467635">
    <property type="component" value="Unassembled WGS sequence"/>
</dbReference>
<organism evidence="2 3">
    <name type="scientific">Ligilactobacillus salivarius</name>
    <dbReference type="NCBI Taxonomy" id="1624"/>
    <lineage>
        <taxon>Bacteria</taxon>
        <taxon>Bacillati</taxon>
        <taxon>Bacillota</taxon>
        <taxon>Bacilli</taxon>
        <taxon>Lactobacillales</taxon>
        <taxon>Lactobacillaceae</taxon>
        <taxon>Ligilactobacillus</taxon>
    </lineage>
</organism>
<accession>A0A7X2STB2</accession>
<reference evidence="2 3" key="1">
    <citation type="submission" date="2019-11" db="EMBL/GenBank/DDBJ databases">
        <title>Draft Genome Sequence of Plant Growth-Promoting Rhizosphere-Associated Bacteria.</title>
        <authorList>
            <person name="Vasilyev I.Y."/>
            <person name="Radchenko V."/>
            <person name="Ilnitskaya E.V."/>
        </authorList>
    </citation>
    <scope>NUCLEOTIDE SEQUENCE [LARGE SCALE GENOMIC DNA]</scope>
    <source>
        <strain evidence="2 3">VRA_01-1sq_f</strain>
    </source>
</reference>
<comment type="caution">
    <text evidence="2">The sequence shown here is derived from an EMBL/GenBank/DDBJ whole genome shotgun (WGS) entry which is preliminary data.</text>
</comment>
<dbReference type="EMBL" id="WKKX01000783">
    <property type="protein sequence ID" value="MSE09339.1"/>
    <property type="molecule type" value="Genomic_DNA"/>
</dbReference>
<keyword evidence="1" id="KW-0812">Transmembrane</keyword>
<gene>
    <name evidence="2" type="ORF">GKC33_11805</name>
</gene>
<dbReference type="AlphaFoldDB" id="A0A7X2STB2"/>
<sequence>MNTNNKRPIKERQQRMMYNRKYFGRGIFFIVLIVFIVFIGRFFRVAVGHKIYGVDLNKSTQQLYASKTEIKAKRG</sequence>
<keyword evidence="1" id="KW-1133">Transmembrane helix</keyword>
<evidence type="ECO:0000313" key="2">
    <source>
        <dbReference type="EMBL" id="MSE09339.1"/>
    </source>
</evidence>
<evidence type="ECO:0000256" key="1">
    <source>
        <dbReference type="SAM" id="Phobius"/>
    </source>
</evidence>
<feature type="transmembrane region" description="Helical" evidence="1">
    <location>
        <begin position="22"/>
        <end position="43"/>
    </location>
</feature>
<protein>
    <submittedName>
        <fullName evidence="2">Penicillin-binding protein</fullName>
    </submittedName>
</protein>
<keyword evidence="1" id="KW-0472">Membrane</keyword>
<evidence type="ECO:0000313" key="3">
    <source>
        <dbReference type="Proteomes" id="UP000467635"/>
    </source>
</evidence>
<name>A0A7X2STB2_9LACO</name>
<proteinExistence type="predicted"/>